<sequence length="356" mass="40954">MKNYFQSGLALGNPTGACQACNIDISWLFRNTSSLLWIDKIYVTNHVWDVIMEYHKKDTKIGQVIKLFYNMLDDAGLVRKINDKEITEQQAENIYEQIEYDLGLIKIHNGIETSKEDSHLLKIGDYSYCEPRLWSLYAALSLSYKHNASFTLSDEEMYYLQLLINLKYNSNLNVGAKGSSITEVLNVLVPQVRIWPEYVLEDSKHCVKCINYQKCSNNYLPKIEKNITHLLSLRNCDEIRQLCEIMDKITEEKFKSGLDIDGESLLHDVRIEALAVQKNIYKVFKRVDHWSKVVGVISGALSLGAFYRHPELVPFGGLGLFASNAADNIEKIYKDKYKWVNFVVSSPILRKDKNSD</sequence>
<dbReference type="Proteomes" id="UP001204015">
    <property type="component" value="Unassembled WGS sequence"/>
</dbReference>
<gene>
    <name evidence="1" type="ORF">NG821_06935</name>
</gene>
<keyword evidence="2" id="KW-1185">Reference proteome</keyword>
<evidence type="ECO:0000313" key="1">
    <source>
        <dbReference type="EMBL" id="MCO6025575.1"/>
    </source>
</evidence>
<protein>
    <submittedName>
        <fullName evidence="1">Uncharacterized protein</fullName>
    </submittedName>
</protein>
<accession>A0ABT1BWX4</accession>
<dbReference type="RefSeq" id="WP_252760933.1">
    <property type="nucleotide sequence ID" value="NZ_JAMXLY010000021.1"/>
</dbReference>
<name>A0ABT1BWX4_9BACT</name>
<dbReference type="EMBL" id="JAMXLY010000021">
    <property type="protein sequence ID" value="MCO6025575.1"/>
    <property type="molecule type" value="Genomic_DNA"/>
</dbReference>
<comment type="caution">
    <text evidence="1">The sequence shown here is derived from an EMBL/GenBank/DDBJ whole genome shotgun (WGS) entry which is preliminary data.</text>
</comment>
<organism evidence="1 2">
    <name type="scientific">Segatella cerevisiae</name>
    <dbReference type="NCBI Taxonomy" id="2053716"/>
    <lineage>
        <taxon>Bacteria</taxon>
        <taxon>Pseudomonadati</taxon>
        <taxon>Bacteroidota</taxon>
        <taxon>Bacteroidia</taxon>
        <taxon>Bacteroidales</taxon>
        <taxon>Prevotellaceae</taxon>
        <taxon>Segatella</taxon>
    </lineage>
</organism>
<reference evidence="1 2" key="1">
    <citation type="submission" date="2022-06" db="EMBL/GenBank/DDBJ databases">
        <title>A taxonomic note on the genus Prevotella: Description of four novel genera and emended description of the genera Hallella and Xylanibacter.</title>
        <authorList>
            <person name="Hitch T.C.A."/>
        </authorList>
    </citation>
    <scope>NUCLEOTIDE SEQUENCE [LARGE SCALE GENOMIC DNA]</scope>
    <source>
        <strain evidence="1 2">DSM 100619</strain>
    </source>
</reference>
<proteinExistence type="predicted"/>
<evidence type="ECO:0000313" key="2">
    <source>
        <dbReference type="Proteomes" id="UP001204015"/>
    </source>
</evidence>